<dbReference type="Gene3D" id="3.30.70.1440">
    <property type="entry name" value="Multidrug efflux transporter AcrB pore domain"/>
    <property type="match status" value="1"/>
</dbReference>
<feature type="transmembrane region" description="Helical" evidence="1">
    <location>
        <begin position="1019"/>
        <end position="1041"/>
    </location>
</feature>
<feature type="transmembrane region" description="Helical" evidence="1">
    <location>
        <begin position="21"/>
        <end position="40"/>
    </location>
</feature>
<feature type="transmembrane region" description="Helical" evidence="1">
    <location>
        <begin position="367"/>
        <end position="386"/>
    </location>
</feature>
<dbReference type="InterPro" id="IPR027463">
    <property type="entry name" value="AcrB_DN_DC_subdom"/>
</dbReference>
<dbReference type="RefSeq" id="WP_117179257.1">
    <property type="nucleotide sequence ID" value="NZ_QFZK01000012.1"/>
</dbReference>
<comment type="caution">
    <text evidence="2">The sequence shown here is derived from an EMBL/GenBank/DDBJ whole genome shotgun (WGS) entry which is preliminary data.</text>
</comment>
<dbReference type="Proteomes" id="UP000260665">
    <property type="component" value="Unassembled WGS sequence"/>
</dbReference>
<feature type="transmembrane region" description="Helical" evidence="1">
    <location>
        <begin position="419"/>
        <end position="439"/>
    </location>
</feature>
<dbReference type="EMBL" id="QFZK01000012">
    <property type="protein sequence ID" value="RFO95835.1"/>
    <property type="molecule type" value="Genomic_DNA"/>
</dbReference>
<dbReference type="PRINTS" id="PR00702">
    <property type="entry name" value="ACRIFLAVINRP"/>
</dbReference>
<feature type="transmembrane region" description="Helical" evidence="1">
    <location>
        <begin position="566"/>
        <end position="589"/>
    </location>
</feature>
<dbReference type="SUPFAM" id="SSF82714">
    <property type="entry name" value="Multidrug efflux transporter AcrB TolC docking domain, DN and DC subdomains"/>
    <property type="match status" value="2"/>
</dbReference>
<feature type="transmembrane region" description="Helical" evidence="1">
    <location>
        <begin position="926"/>
        <end position="944"/>
    </location>
</feature>
<sequence length="1086" mass="115663">MTPTQRLGISGRIAAAFQSNPLTPLLALVALLLGLFAVLVTPREEEPQINVTMANVLIPFPGASSADVQNMVAKPAEQVLGQMAGIEHTYSVARPGMAILTVQFKVGVAHSEALVRLYDVLNANQDWLPRDLGTLTPIVKPKGIDDVPVVAVTLWAKDTSSALDLETVAHALEADVKAVPGVREVKTLGGPGRAVLIEVDPARLRARGIDILGLQKMVAAANYGMPAGAVLNPAANANLLSVQAGEFLRNADDVADMVVGVGNGKPVFLRDVAVVSAGAQQPRSYVWFTPGAATEKEAGADAAAQTGQSYPAVTLQVTKKPGENAVDVSTAVRARIAALRNTVIPANVQATVTRDYGQTAAEKANKLIQKLAFATGSVILLVGLALGRREAIIVGAAVILTLTATLFASWAWGFTLNRVSLFALIFSIGILVDDAIVVVENIHRHQQLHPGAHLKDLIPAAVDEVGGPTILATLTVIAALLPMAFVSGLMGPYMSPIPINSSLGMAISLAIAFTVTPWLALKLMREHSNHAAHGKEQEQGEAKASKVQRLFNAILSPLLNSARKRWLLLAGIVGALLLSVGLAVVQLVVLKMLPFDNKSEFQVVVDMPAGTPLEDTAATLQALGAFLSAQPEVVNLQAYAGTASPITFNGLVRQYYLRADAEQGDLQVNLVDKHHRSEKSHAIAQRLRPALEHIGQAQHARIKLVEVPPGPPVMSPLVAEIYGPDEAGRQQLAQQVQKSFAATSDIVAIDTSLREDAPRAFLRVRRQRADSLGIPVAAIAQTVASALSGADAAYLHDGQSKYPVPVRIQLPLQSQVGLDAILALPLRSSNGQLVPLSELVQVEMGVIDKPLYTKDMLGVSYVFGDMAGKLDSPLYGLFAIRSTIDKQLKAAPGEYWIHQPTDTYRQYALKWDGESQITYDTFRDMGAAYGVGLILIYLLVVAQFKSYLTPLVIMAPIPLTLIGVMPGHALLGSQFTATSMIGMIALAGIIVRNSILLVDFIELQVAQGMAFKTAVLQSAVVRAQPIVLTGLAAMIGAFFILDDPIFNGLAISLIFGILVSTLLTLVVIPVLYFALYQGRIVNRRTS</sequence>
<dbReference type="InterPro" id="IPR001036">
    <property type="entry name" value="Acrflvin-R"/>
</dbReference>
<gene>
    <name evidence="2" type="ORF">DIC66_16755</name>
</gene>
<dbReference type="GO" id="GO:0005886">
    <property type="term" value="C:plasma membrane"/>
    <property type="evidence" value="ECO:0007669"/>
    <property type="project" value="TreeGrafter"/>
</dbReference>
<reference evidence="2 3" key="1">
    <citation type="submission" date="2018-05" db="EMBL/GenBank/DDBJ databases">
        <title>Rhodoferax soyangensis sp.nov., isolated from an oligotrophic freshwater lake.</title>
        <authorList>
            <person name="Park M."/>
        </authorList>
    </citation>
    <scope>NUCLEOTIDE SEQUENCE [LARGE SCALE GENOMIC DNA]</scope>
    <source>
        <strain evidence="2 3">IMCC26218</strain>
    </source>
</reference>
<dbReference type="PANTHER" id="PTHR32063">
    <property type="match status" value="1"/>
</dbReference>
<feature type="transmembrane region" description="Helical" evidence="1">
    <location>
        <begin position="1053"/>
        <end position="1075"/>
    </location>
</feature>
<feature type="transmembrane region" description="Helical" evidence="1">
    <location>
        <begin position="951"/>
        <end position="971"/>
    </location>
</feature>
<dbReference type="Gene3D" id="3.30.70.1430">
    <property type="entry name" value="Multidrug efflux transporter AcrB pore domain"/>
    <property type="match status" value="2"/>
</dbReference>
<accession>A0A3E1R901</accession>
<evidence type="ECO:0000313" key="3">
    <source>
        <dbReference type="Proteomes" id="UP000260665"/>
    </source>
</evidence>
<dbReference type="AlphaFoldDB" id="A0A3E1R901"/>
<dbReference type="Gene3D" id="3.30.70.1320">
    <property type="entry name" value="Multidrug efflux transporter AcrB pore domain like"/>
    <property type="match status" value="1"/>
</dbReference>
<evidence type="ECO:0000256" key="1">
    <source>
        <dbReference type="SAM" id="Phobius"/>
    </source>
</evidence>
<feature type="transmembrane region" description="Helical" evidence="1">
    <location>
        <begin position="502"/>
        <end position="521"/>
    </location>
</feature>
<keyword evidence="1" id="KW-1133">Transmembrane helix</keyword>
<evidence type="ECO:0000313" key="2">
    <source>
        <dbReference type="EMBL" id="RFO95835.1"/>
    </source>
</evidence>
<keyword evidence="3" id="KW-1185">Reference proteome</keyword>
<keyword evidence="1" id="KW-0812">Transmembrane</keyword>
<feature type="transmembrane region" description="Helical" evidence="1">
    <location>
        <begin position="977"/>
        <end position="998"/>
    </location>
</feature>
<dbReference type="Gene3D" id="3.30.2090.10">
    <property type="entry name" value="Multidrug efflux transporter AcrB TolC docking domain, DN and DC subdomains"/>
    <property type="match status" value="2"/>
</dbReference>
<dbReference type="PANTHER" id="PTHR32063:SF16">
    <property type="entry name" value="CATION EFFLUX SYSTEM (ACRB_ACRD_ACRF FAMILY)"/>
    <property type="match status" value="1"/>
</dbReference>
<dbReference type="Pfam" id="PF00873">
    <property type="entry name" value="ACR_tran"/>
    <property type="match status" value="1"/>
</dbReference>
<feature type="transmembrane region" description="Helical" evidence="1">
    <location>
        <begin position="393"/>
        <end position="413"/>
    </location>
</feature>
<dbReference type="OrthoDB" id="9042683at2"/>
<name>A0A3E1R901_9BURK</name>
<dbReference type="GO" id="GO:0042910">
    <property type="term" value="F:xenobiotic transmembrane transporter activity"/>
    <property type="evidence" value="ECO:0007669"/>
    <property type="project" value="TreeGrafter"/>
</dbReference>
<dbReference type="Gene3D" id="1.20.1640.10">
    <property type="entry name" value="Multidrug efflux transporter AcrB transmembrane domain"/>
    <property type="match status" value="2"/>
</dbReference>
<protein>
    <submittedName>
        <fullName evidence="2">Multidrug transporter AcrB</fullName>
    </submittedName>
</protein>
<keyword evidence="1" id="KW-0472">Membrane</keyword>
<dbReference type="SUPFAM" id="SSF82866">
    <property type="entry name" value="Multidrug efflux transporter AcrB transmembrane domain"/>
    <property type="match status" value="2"/>
</dbReference>
<dbReference type="SUPFAM" id="SSF82693">
    <property type="entry name" value="Multidrug efflux transporter AcrB pore domain, PN1, PN2, PC1 and PC2 subdomains"/>
    <property type="match status" value="3"/>
</dbReference>
<proteinExistence type="predicted"/>
<organism evidence="2 3">
    <name type="scientific">Rhodoferax lacus</name>
    <dbReference type="NCBI Taxonomy" id="2184758"/>
    <lineage>
        <taxon>Bacteria</taxon>
        <taxon>Pseudomonadati</taxon>
        <taxon>Pseudomonadota</taxon>
        <taxon>Betaproteobacteria</taxon>
        <taxon>Burkholderiales</taxon>
        <taxon>Comamonadaceae</taxon>
        <taxon>Rhodoferax</taxon>
    </lineage>
</organism>
<feature type="transmembrane region" description="Helical" evidence="1">
    <location>
        <begin position="470"/>
        <end position="490"/>
    </location>
</feature>